<evidence type="ECO:0000256" key="1">
    <source>
        <dbReference type="ARBA" id="ARBA00010641"/>
    </source>
</evidence>
<dbReference type="PANTHER" id="PTHR43133:SF8">
    <property type="entry name" value="RNA POLYMERASE SIGMA FACTOR HI_1459-RELATED"/>
    <property type="match status" value="1"/>
</dbReference>
<dbReference type="GeneID" id="67474527"/>
<dbReference type="Gene3D" id="1.10.1740.10">
    <property type="match status" value="1"/>
</dbReference>
<gene>
    <name evidence="8" type="ORF">C672_3446</name>
</gene>
<evidence type="ECO:0000256" key="2">
    <source>
        <dbReference type="ARBA" id="ARBA00023015"/>
    </source>
</evidence>
<sequence length="164" mass="19681">MNDFENLYNQHFKYVYRYILSICKNTEIAEDITQETFFKALKNLKNFKGQCNVRSWLCQIGKNTYFSYLKKLKKQCEIDICETNSISYLEDNLILQENVSEVHKEIDKLENVYKEVFCLRTFGELSFLEIAKIHSKSESWARVTYHRAKLKIRKNMEVNIYEKS</sequence>
<keyword evidence="2" id="KW-0805">Transcription regulation</keyword>
<dbReference type="RefSeq" id="WP_021434388.1">
    <property type="nucleotide sequence ID" value="NZ_AVNC01000020.1"/>
</dbReference>
<protein>
    <submittedName>
        <fullName evidence="8">RNA polymerase sigma factor, sigma-70 family protein</fullName>
    </submittedName>
</protein>
<feature type="domain" description="RNA polymerase sigma factor 70 region 4 type 2" evidence="7">
    <location>
        <begin position="101"/>
        <end position="152"/>
    </location>
</feature>
<dbReference type="Pfam" id="PF08281">
    <property type="entry name" value="Sigma70_r4_2"/>
    <property type="match status" value="1"/>
</dbReference>
<dbReference type="GO" id="GO:0016987">
    <property type="term" value="F:sigma factor activity"/>
    <property type="evidence" value="ECO:0007669"/>
    <property type="project" value="UniProtKB-KW"/>
</dbReference>
<feature type="domain" description="RNA polymerase sigma-70 region 2" evidence="6">
    <location>
        <begin position="7"/>
        <end position="73"/>
    </location>
</feature>
<dbReference type="InterPro" id="IPR013325">
    <property type="entry name" value="RNA_pol_sigma_r2"/>
</dbReference>
<organism evidence="8 9">
    <name type="scientific">Paraclostridium bifermentans ATCC 638 = DSM 14991</name>
    <dbReference type="NCBI Taxonomy" id="1233171"/>
    <lineage>
        <taxon>Bacteria</taxon>
        <taxon>Bacillati</taxon>
        <taxon>Bacillota</taxon>
        <taxon>Clostridia</taxon>
        <taxon>Peptostreptococcales</taxon>
        <taxon>Peptostreptococcaceae</taxon>
        <taxon>Paraclostridium</taxon>
    </lineage>
</organism>
<keyword evidence="5" id="KW-0804">Transcription</keyword>
<dbReference type="PATRIC" id="fig|1233171.3.peg.3318"/>
<comment type="similarity">
    <text evidence="1">Belongs to the sigma-70 factor family. ECF subfamily.</text>
</comment>
<dbReference type="Gene3D" id="1.10.10.10">
    <property type="entry name" value="Winged helix-like DNA-binding domain superfamily/Winged helix DNA-binding domain"/>
    <property type="match status" value="1"/>
</dbReference>
<dbReference type="InterPro" id="IPR013249">
    <property type="entry name" value="RNA_pol_sigma70_r4_t2"/>
</dbReference>
<dbReference type="EMBL" id="AVNC01000020">
    <property type="protein sequence ID" value="EQK40291.1"/>
    <property type="molecule type" value="Genomic_DNA"/>
</dbReference>
<evidence type="ECO:0000313" key="9">
    <source>
        <dbReference type="Proteomes" id="UP000015688"/>
    </source>
</evidence>
<dbReference type="InterPro" id="IPR013324">
    <property type="entry name" value="RNA_pol_sigma_r3/r4-like"/>
</dbReference>
<dbReference type="GO" id="GO:0006352">
    <property type="term" value="P:DNA-templated transcription initiation"/>
    <property type="evidence" value="ECO:0007669"/>
    <property type="project" value="InterPro"/>
</dbReference>
<evidence type="ECO:0000256" key="5">
    <source>
        <dbReference type="ARBA" id="ARBA00023163"/>
    </source>
</evidence>
<proteinExistence type="inferred from homology"/>
<dbReference type="Pfam" id="PF04542">
    <property type="entry name" value="Sigma70_r2"/>
    <property type="match status" value="1"/>
</dbReference>
<dbReference type="InterPro" id="IPR014284">
    <property type="entry name" value="RNA_pol_sigma-70_dom"/>
</dbReference>
<evidence type="ECO:0000259" key="7">
    <source>
        <dbReference type="Pfam" id="PF08281"/>
    </source>
</evidence>
<dbReference type="InterPro" id="IPR007627">
    <property type="entry name" value="RNA_pol_sigma70_r2"/>
</dbReference>
<dbReference type="AlphaFoldDB" id="T4VHP9"/>
<evidence type="ECO:0000259" key="6">
    <source>
        <dbReference type="Pfam" id="PF04542"/>
    </source>
</evidence>
<dbReference type="PANTHER" id="PTHR43133">
    <property type="entry name" value="RNA POLYMERASE ECF-TYPE SIGMA FACTO"/>
    <property type="match status" value="1"/>
</dbReference>
<reference evidence="8 9" key="1">
    <citation type="submission" date="2013-06" db="EMBL/GenBank/DDBJ databases">
        <authorList>
            <person name="Walk S."/>
            <person name="Aronoff D."/>
            <person name="Young V.Y."/>
            <person name="Marsh J."/>
            <person name="Harrison L."/>
            <person name="Daugherty S.C."/>
            <person name="Shefchek K.A."/>
            <person name="Hine E.E."/>
            <person name="Tallon L.J."/>
            <person name="Sadzewicz L.K."/>
            <person name="Rasko D.A."/>
        </authorList>
    </citation>
    <scope>NUCLEOTIDE SEQUENCE [LARGE SCALE GENOMIC DNA]</scope>
    <source>
        <strain evidence="8 9">ATCC 638</strain>
    </source>
</reference>
<evidence type="ECO:0000256" key="3">
    <source>
        <dbReference type="ARBA" id="ARBA00023082"/>
    </source>
</evidence>
<dbReference type="NCBIfam" id="TIGR02937">
    <property type="entry name" value="sigma70-ECF"/>
    <property type="match status" value="1"/>
</dbReference>
<dbReference type="GO" id="GO:0003677">
    <property type="term" value="F:DNA binding"/>
    <property type="evidence" value="ECO:0007669"/>
    <property type="project" value="UniProtKB-KW"/>
</dbReference>
<evidence type="ECO:0000256" key="4">
    <source>
        <dbReference type="ARBA" id="ARBA00023125"/>
    </source>
</evidence>
<accession>T4VHP9</accession>
<name>T4VHP9_PARBF</name>
<dbReference type="SUPFAM" id="SSF88659">
    <property type="entry name" value="Sigma3 and sigma4 domains of RNA polymerase sigma factors"/>
    <property type="match status" value="1"/>
</dbReference>
<dbReference type="Proteomes" id="UP000015688">
    <property type="component" value="Unassembled WGS sequence"/>
</dbReference>
<keyword evidence="4" id="KW-0238">DNA-binding</keyword>
<evidence type="ECO:0000313" key="8">
    <source>
        <dbReference type="EMBL" id="EQK40291.1"/>
    </source>
</evidence>
<dbReference type="InterPro" id="IPR036388">
    <property type="entry name" value="WH-like_DNA-bd_sf"/>
</dbReference>
<keyword evidence="3" id="KW-0731">Sigma factor</keyword>
<dbReference type="SUPFAM" id="SSF88946">
    <property type="entry name" value="Sigma2 domain of RNA polymerase sigma factors"/>
    <property type="match status" value="1"/>
</dbReference>
<dbReference type="InterPro" id="IPR039425">
    <property type="entry name" value="RNA_pol_sigma-70-like"/>
</dbReference>
<comment type="caution">
    <text evidence="8">The sequence shown here is derived from an EMBL/GenBank/DDBJ whole genome shotgun (WGS) entry which is preliminary data.</text>
</comment>